<feature type="coiled-coil region" evidence="1">
    <location>
        <begin position="251"/>
        <end position="285"/>
    </location>
</feature>
<proteinExistence type="predicted"/>
<comment type="caution">
    <text evidence="2">The sequence shown here is derived from an EMBL/GenBank/DDBJ whole genome shotgun (WGS) entry which is preliminary data.</text>
</comment>
<feature type="coiled-coil region" evidence="1">
    <location>
        <begin position="16"/>
        <end position="57"/>
    </location>
</feature>
<evidence type="ECO:0000313" key="2">
    <source>
        <dbReference type="EMBL" id="KAK8884727.1"/>
    </source>
</evidence>
<organism evidence="2 3">
    <name type="scientific">Tritrichomonas musculus</name>
    <dbReference type="NCBI Taxonomy" id="1915356"/>
    <lineage>
        <taxon>Eukaryota</taxon>
        <taxon>Metamonada</taxon>
        <taxon>Parabasalia</taxon>
        <taxon>Tritrichomonadida</taxon>
        <taxon>Tritrichomonadidae</taxon>
        <taxon>Tritrichomonas</taxon>
    </lineage>
</organism>
<accession>A0ABR2K197</accession>
<name>A0ABR2K197_9EUKA</name>
<evidence type="ECO:0000313" key="3">
    <source>
        <dbReference type="Proteomes" id="UP001470230"/>
    </source>
</evidence>
<dbReference type="Proteomes" id="UP001470230">
    <property type="component" value="Unassembled WGS sequence"/>
</dbReference>
<evidence type="ECO:0000256" key="1">
    <source>
        <dbReference type="SAM" id="Coils"/>
    </source>
</evidence>
<gene>
    <name evidence="2" type="ORF">M9Y10_043847</name>
</gene>
<keyword evidence="3" id="KW-1185">Reference proteome</keyword>
<feature type="coiled-coil region" evidence="1">
    <location>
        <begin position="93"/>
        <end position="183"/>
    </location>
</feature>
<feature type="coiled-coil region" evidence="1">
    <location>
        <begin position="324"/>
        <end position="372"/>
    </location>
</feature>
<dbReference type="EMBL" id="JAPFFF010000008">
    <property type="protein sequence ID" value="KAK8884727.1"/>
    <property type="molecule type" value="Genomic_DNA"/>
</dbReference>
<keyword evidence="1" id="KW-0175">Coiled coil</keyword>
<protein>
    <submittedName>
        <fullName evidence="2">Uncharacterized protein</fullName>
    </submittedName>
</protein>
<sequence length="415" mass="48708">MNGVYSPGSCEAHEVLAHREKELNELLNNIDSLQEEVDDLNQKISTMNYEIAKSERENYRSRKIKNAIDNEPYHTKNRNVDDSMFSGEHLEYLREKRNLIADLGEQINKLHNSMAPDEESLLHLQQQNAYLLCEQSNTRKELQKVQMESKRLDEEISIIKSQLKELNIEITNKERLRRDAEAAVSGLIYRKELLYKDNTNKDTQAISTLEIQTAILQESNSRLQQDIDNSAKLFENDKQTINDQFSFVHNKINWTQEQNNLKNELKNVQQQLAEIRSSRDEVINAVNEIEGRFNKLLPIINKWSNKLQNTELPEEDDENIDFLLQQYQRKLNGTKKNSKKEIDNFDNIVAENTKLEAKIARKQEELNRQMVRFLAEQSQIKNNIQACRNNSFEEEHRIIEQINKLNVKLAKMNQV</sequence>
<reference evidence="2 3" key="1">
    <citation type="submission" date="2024-04" db="EMBL/GenBank/DDBJ databases">
        <title>Tritrichomonas musculus Genome.</title>
        <authorList>
            <person name="Alves-Ferreira E."/>
            <person name="Grigg M."/>
            <person name="Lorenzi H."/>
            <person name="Galac M."/>
        </authorList>
    </citation>
    <scope>NUCLEOTIDE SEQUENCE [LARGE SCALE GENOMIC DNA]</scope>
    <source>
        <strain evidence="2 3">EAF2021</strain>
    </source>
</reference>